<dbReference type="EMBL" id="DS027690">
    <property type="protein sequence ID" value="EAW21056.1"/>
    <property type="molecule type" value="Genomic_DNA"/>
</dbReference>
<comment type="subcellular location">
    <subcellularLocation>
        <location evidence="1">Membrane</location>
        <topology evidence="1">Multi-pass membrane protein</topology>
    </subcellularLocation>
</comment>
<dbReference type="Proteomes" id="UP000006702">
    <property type="component" value="Unassembled WGS sequence"/>
</dbReference>
<evidence type="ECO:0000256" key="6">
    <source>
        <dbReference type="SAM" id="MobiDB-lite"/>
    </source>
</evidence>
<name>A1D5R2_NEOFI</name>
<feature type="compositionally biased region" description="Low complexity" evidence="6">
    <location>
        <begin position="190"/>
        <end position="202"/>
    </location>
</feature>
<feature type="domain" description="Rhodopsin" evidence="8">
    <location>
        <begin position="81"/>
        <end position="176"/>
    </location>
</feature>
<protein>
    <recommendedName>
        <fullName evidence="8">Rhodopsin domain-containing protein</fullName>
    </recommendedName>
</protein>
<dbReference type="InterPro" id="IPR052337">
    <property type="entry name" value="SAT4-like"/>
</dbReference>
<dbReference type="PANTHER" id="PTHR33048:SF47">
    <property type="entry name" value="INTEGRAL MEMBRANE PROTEIN-RELATED"/>
    <property type="match status" value="1"/>
</dbReference>
<feature type="transmembrane region" description="Helical" evidence="7">
    <location>
        <begin position="97"/>
        <end position="114"/>
    </location>
</feature>
<feature type="region of interest" description="Disordered" evidence="6">
    <location>
        <begin position="190"/>
        <end position="209"/>
    </location>
</feature>
<accession>A1D5R2</accession>
<dbReference type="AlphaFoldDB" id="A1D5R2"/>
<dbReference type="GO" id="GO:0016020">
    <property type="term" value="C:membrane"/>
    <property type="evidence" value="ECO:0007669"/>
    <property type="project" value="UniProtKB-SubCell"/>
</dbReference>
<evidence type="ECO:0000313" key="9">
    <source>
        <dbReference type="EMBL" id="EAW21056.1"/>
    </source>
</evidence>
<dbReference type="PANTHER" id="PTHR33048">
    <property type="entry name" value="PTH11-LIKE INTEGRAL MEMBRANE PROTEIN (AFU_ORTHOLOGUE AFUA_5G11245)"/>
    <property type="match status" value="1"/>
</dbReference>
<organism evidence="9 10">
    <name type="scientific">Neosartorya fischeri (strain ATCC 1020 / DSM 3700 / CBS 544.65 / FGSC A1164 / JCM 1740 / NRRL 181 / WB 181)</name>
    <name type="common">Aspergillus fischerianus</name>
    <dbReference type="NCBI Taxonomy" id="331117"/>
    <lineage>
        <taxon>Eukaryota</taxon>
        <taxon>Fungi</taxon>
        <taxon>Dikarya</taxon>
        <taxon>Ascomycota</taxon>
        <taxon>Pezizomycotina</taxon>
        <taxon>Eurotiomycetes</taxon>
        <taxon>Eurotiomycetidae</taxon>
        <taxon>Eurotiales</taxon>
        <taxon>Aspergillaceae</taxon>
        <taxon>Aspergillus</taxon>
        <taxon>Aspergillus subgen. Fumigati</taxon>
    </lineage>
</organism>
<keyword evidence="2 7" id="KW-0812">Transmembrane</keyword>
<keyword evidence="4 7" id="KW-0472">Membrane</keyword>
<evidence type="ECO:0000313" key="10">
    <source>
        <dbReference type="Proteomes" id="UP000006702"/>
    </source>
</evidence>
<evidence type="ECO:0000259" key="8">
    <source>
        <dbReference type="Pfam" id="PF20684"/>
    </source>
</evidence>
<evidence type="ECO:0000256" key="1">
    <source>
        <dbReference type="ARBA" id="ARBA00004141"/>
    </source>
</evidence>
<proteinExistence type="inferred from homology"/>
<reference evidence="10" key="1">
    <citation type="journal article" date="2008" name="PLoS Genet.">
        <title>Genomic islands in the pathogenic filamentous fungus Aspergillus fumigatus.</title>
        <authorList>
            <person name="Fedorova N.D."/>
            <person name="Khaldi N."/>
            <person name="Joardar V.S."/>
            <person name="Maiti R."/>
            <person name="Amedeo P."/>
            <person name="Anderson M.J."/>
            <person name="Crabtree J."/>
            <person name="Silva J.C."/>
            <person name="Badger J.H."/>
            <person name="Albarraq A."/>
            <person name="Angiuoli S."/>
            <person name="Bussey H."/>
            <person name="Bowyer P."/>
            <person name="Cotty P.J."/>
            <person name="Dyer P.S."/>
            <person name="Egan A."/>
            <person name="Galens K."/>
            <person name="Fraser-Liggett C.M."/>
            <person name="Haas B.J."/>
            <person name="Inman J.M."/>
            <person name="Kent R."/>
            <person name="Lemieux S."/>
            <person name="Malavazi I."/>
            <person name="Orvis J."/>
            <person name="Roemer T."/>
            <person name="Ronning C.M."/>
            <person name="Sundaram J.P."/>
            <person name="Sutton G."/>
            <person name="Turner G."/>
            <person name="Venter J.C."/>
            <person name="White O.R."/>
            <person name="Whitty B.R."/>
            <person name="Youngman P."/>
            <person name="Wolfe K.H."/>
            <person name="Goldman G.H."/>
            <person name="Wortman J.R."/>
            <person name="Jiang B."/>
            <person name="Denning D.W."/>
            <person name="Nierman W.C."/>
        </authorList>
    </citation>
    <scope>NUCLEOTIDE SEQUENCE [LARGE SCALE GENOMIC DNA]</scope>
    <source>
        <strain evidence="10">ATCC 1020 / DSM 3700 / CBS 544.65 / FGSC A1164 / JCM 1740 / NRRL 181 / WB 181</strain>
    </source>
</reference>
<dbReference type="VEuPathDB" id="FungiDB:NFIA_062170"/>
<evidence type="ECO:0000256" key="2">
    <source>
        <dbReference type="ARBA" id="ARBA00022692"/>
    </source>
</evidence>
<evidence type="ECO:0000256" key="5">
    <source>
        <dbReference type="ARBA" id="ARBA00038359"/>
    </source>
</evidence>
<dbReference type="RefSeq" id="XP_001262953.1">
    <property type="nucleotide sequence ID" value="XM_001262952.1"/>
</dbReference>
<dbReference type="HOGENOM" id="CLU_1120417_0_0_1"/>
<sequence>MIPRPSKAIQPPLGIHRKLHPSRRNIPIRPLLHLRIRSAGDILYGKRLKDIVPDDRVKSSQVVLRYPNRVQGCHHRQQDLLLCLYLRIFIQPVFRRICYCAIAFLSAWGLAYILDTFFHCTLVDAYWGKTIMNKTCVNSKARWLSYAVINIVYDVAILALLVYPVSQLHLARGKNIYCAGSDVRPGDIAAPSPAQSGASSKPTSHHLRMSPRLPPIAEVMPPAPFRFPALGASLRQAIARKRSEDPRE</sequence>
<dbReference type="GeneID" id="4589924"/>
<dbReference type="Pfam" id="PF20684">
    <property type="entry name" value="Fung_rhodopsin"/>
    <property type="match status" value="1"/>
</dbReference>
<dbReference type="KEGG" id="nfi:NFIA_062170"/>
<keyword evidence="10" id="KW-1185">Reference proteome</keyword>
<dbReference type="OrthoDB" id="444631at2759"/>
<comment type="similarity">
    <text evidence="5">Belongs to the SAT4 family.</text>
</comment>
<evidence type="ECO:0000256" key="4">
    <source>
        <dbReference type="ARBA" id="ARBA00023136"/>
    </source>
</evidence>
<feature type="transmembrane region" description="Helical" evidence="7">
    <location>
        <begin position="143"/>
        <end position="165"/>
    </location>
</feature>
<evidence type="ECO:0000256" key="7">
    <source>
        <dbReference type="SAM" id="Phobius"/>
    </source>
</evidence>
<dbReference type="InterPro" id="IPR049326">
    <property type="entry name" value="Rhodopsin_dom_fungi"/>
</dbReference>
<gene>
    <name evidence="9" type="ORF">NFIA_062170</name>
</gene>
<evidence type="ECO:0000256" key="3">
    <source>
        <dbReference type="ARBA" id="ARBA00022989"/>
    </source>
</evidence>
<keyword evidence="3 7" id="KW-1133">Transmembrane helix</keyword>